<dbReference type="InterPro" id="IPR001387">
    <property type="entry name" value="Cro/C1-type_HTH"/>
</dbReference>
<dbReference type="RefSeq" id="WP_108962107.1">
    <property type="nucleotide sequence ID" value="NZ_QEFB01000001.1"/>
</dbReference>
<dbReference type="Pfam" id="PF13560">
    <property type="entry name" value="HTH_31"/>
    <property type="match status" value="1"/>
</dbReference>
<keyword evidence="3" id="KW-1185">Reference proteome</keyword>
<comment type="caution">
    <text evidence="2">The sequence shown here is derived from an EMBL/GenBank/DDBJ whole genome shotgun (WGS) entry which is preliminary data.</text>
</comment>
<dbReference type="Proteomes" id="UP000244962">
    <property type="component" value="Unassembled WGS sequence"/>
</dbReference>
<dbReference type="Gene3D" id="3.30.450.180">
    <property type="match status" value="1"/>
</dbReference>
<gene>
    <name evidence="2" type="ORF">DF223_03000</name>
</gene>
<reference evidence="3" key="1">
    <citation type="submission" date="2018-04" db="EMBL/GenBank/DDBJ databases">
        <authorList>
            <person name="Liu S."/>
            <person name="Wang Z."/>
            <person name="Li J."/>
        </authorList>
    </citation>
    <scope>NUCLEOTIDE SEQUENCE [LARGE SCALE GENOMIC DNA]</scope>
    <source>
        <strain evidence="3">622</strain>
    </source>
</reference>
<accession>A0A2U1THR9</accession>
<protein>
    <submittedName>
        <fullName evidence="2">Transcriptional regulator</fullName>
    </submittedName>
</protein>
<feature type="domain" description="HTH cro/C1-type" evidence="1">
    <location>
        <begin position="6"/>
        <end position="82"/>
    </location>
</feature>
<dbReference type="InterPro" id="IPR041413">
    <property type="entry name" value="MLTR_LBD"/>
</dbReference>
<dbReference type="SMART" id="SM00530">
    <property type="entry name" value="HTH_XRE"/>
    <property type="match status" value="1"/>
</dbReference>
<dbReference type="GO" id="GO:0003677">
    <property type="term" value="F:DNA binding"/>
    <property type="evidence" value="ECO:0007669"/>
    <property type="project" value="InterPro"/>
</dbReference>
<dbReference type="PANTHER" id="PTHR35010:SF2">
    <property type="entry name" value="BLL4672 PROTEIN"/>
    <property type="match status" value="1"/>
</dbReference>
<proteinExistence type="predicted"/>
<organism evidence="2 3">
    <name type="scientific">Mycetocola zhujimingii</name>
    <dbReference type="NCBI Taxonomy" id="2079792"/>
    <lineage>
        <taxon>Bacteria</taxon>
        <taxon>Bacillati</taxon>
        <taxon>Actinomycetota</taxon>
        <taxon>Actinomycetes</taxon>
        <taxon>Micrococcales</taxon>
        <taxon>Microbacteriaceae</taxon>
        <taxon>Mycetocola</taxon>
    </lineage>
</organism>
<dbReference type="CDD" id="cd00093">
    <property type="entry name" value="HTH_XRE"/>
    <property type="match status" value="1"/>
</dbReference>
<dbReference type="Gene3D" id="1.10.260.40">
    <property type="entry name" value="lambda repressor-like DNA-binding domains"/>
    <property type="match status" value="1"/>
</dbReference>
<dbReference type="Pfam" id="PF17765">
    <property type="entry name" value="MLTR_LBD"/>
    <property type="match status" value="1"/>
</dbReference>
<sequence length="292" mass="32124">MDHQAEVRDFLMTRRARVEPEQVGLPRGSDRRVPGLRRGEAAALAGVSVEYYARLERGAIGGASDAVLDGLAQALLMDAAEREHLYRLARQTERGAAAPRAKAKAARYWRPSPSIQWFLDSMQSAAALVGNGRTDLLAWNPLGGALMNEMISTSTTSPPNFARFIFLEPVARRFYPDWEAVAGTNVAQLRTEAGRDPHSKELHDLVGELSTRSDHFRQLWSRHDVWQHATGLKRINHPVVGELTLHYNGLDLVGDLPAQLTVLTAEPGSHDFEGLQLLGTTVMPVPTMPAAI</sequence>
<dbReference type="EMBL" id="QEFB01000001">
    <property type="protein sequence ID" value="PWC08323.1"/>
    <property type="molecule type" value="Genomic_DNA"/>
</dbReference>
<evidence type="ECO:0000313" key="2">
    <source>
        <dbReference type="EMBL" id="PWC08323.1"/>
    </source>
</evidence>
<dbReference type="AlphaFoldDB" id="A0A2U1THR9"/>
<name>A0A2U1THR9_9MICO</name>
<evidence type="ECO:0000259" key="1">
    <source>
        <dbReference type="SMART" id="SM00530"/>
    </source>
</evidence>
<dbReference type="PANTHER" id="PTHR35010">
    <property type="entry name" value="BLL4672 PROTEIN-RELATED"/>
    <property type="match status" value="1"/>
</dbReference>
<evidence type="ECO:0000313" key="3">
    <source>
        <dbReference type="Proteomes" id="UP000244962"/>
    </source>
</evidence>
<dbReference type="InterPro" id="IPR010982">
    <property type="entry name" value="Lambda_DNA-bd_dom_sf"/>
</dbReference>